<keyword evidence="3" id="KW-0560">Oxidoreductase</keyword>
<feature type="region of interest" description="Disordered" evidence="6">
    <location>
        <begin position="185"/>
        <end position="235"/>
    </location>
</feature>
<evidence type="ECO:0000313" key="9">
    <source>
        <dbReference type="Proteomes" id="UP000748308"/>
    </source>
</evidence>
<evidence type="ECO:0000256" key="3">
    <source>
        <dbReference type="ARBA" id="ARBA00023002"/>
    </source>
</evidence>
<organism evidence="8 9">
    <name type="scientific">Eiseniibacteriota bacterium</name>
    <dbReference type="NCBI Taxonomy" id="2212470"/>
    <lineage>
        <taxon>Bacteria</taxon>
        <taxon>Candidatus Eiseniibacteriota</taxon>
    </lineage>
</organism>
<dbReference type="PANTHER" id="PTHR43255:SF1">
    <property type="entry name" value="IRON-SULFUR-BINDING OXIDOREDUCTASE FADF-RELATED"/>
    <property type="match status" value="1"/>
</dbReference>
<keyword evidence="1" id="KW-0004">4Fe-4S</keyword>
<comment type="caution">
    <text evidence="8">The sequence shown here is derived from an EMBL/GenBank/DDBJ whole genome shotgun (WGS) entry which is preliminary data.</text>
</comment>
<keyword evidence="5" id="KW-0411">Iron-sulfur</keyword>
<evidence type="ECO:0000256" key="1">
    <source>
        <dbReference type="ARBA" id="ARBA00022485"/>
    </source>
</evidence>
<keyword evidence="4" id="KW-0408">Iron</keyword>
<dbReference type="InterPro" id="IPR017900">
    <property type="entry name" value="4Fe4S_Fe_S_CS"/>
</dbReference>
<dbReference type="PROSITE" id="PS00198">
    <property type="entry name" value="4FE4S_FER_1"/>
    <property type="match status" value="1"/>
</dbReference>
<dbReference type="InterPro" id="IPR017896">
    <property type="entry name" value="4Fe4S_Fe-S-bd"/>
</dbReference>
<dbReference type="PANTHER" id="PTHR43255">
    <property type="entry name" value="IRON-SULFUR-BINDING OXIDOREDUCTASE FADF-RELATED-RELATED"/>
    <property type="match status" value="1"/>
</dbReference>
<protein>
    <submittedName>
        <fullName evidence="8">4Fe-4S dicluster domain-containing protein</fullName>
    </submittedName>
</protein>
<evidence type="ECO:0000256" key="2">
    <source>
        <dbReference type="ARBA" id="ARBA00022723"/>
    </source>
</evidence>
<dbReference type="InterPro" id="IPR009051">
    <property type="entry name" value="Helical_ferredxn"/>
</dbReference>
<dbReference type="EMBL" id="VGIY01000249">
    <property type="protein sequence ID" value="MBM3318049.1"/>
    <property type="molecule type" value="Genomic_DNA"/>
</dbReference>
<evidence type="ECO:0000256" key="5">
    <source>
        <dbReference type="ARBA" id="ARBA00023014"/>
    </source>
</evidence>
<dbReference type="SUPFAM" id="SSF46548">
    <property type="entry name" value="alpha-helical ferredoxin"/>
    <property type="match status" value="1"/>
</dbReference>
<dbReference type="AlphaFoldDB" id="A0A937XBP2"/>
<evidence type="ECO:0000259" key="7">
    <source>
        <dbReference type="PROSITE" id="PS51379"/>
    </source>
</evidence>
<dbReference type="GO" id="GO:0051539">
    <property type="term" value="F:4 iron, 4 sulfur cluster binding"/>
    <property type="evidence" value="ECO:0007669"/>
    <property type="project" value="UniProtKB-KW"/>
</dbReference>
<evidence type="ECO:0000256" key="4">
    <source>
        <dbReference type="ARBA" id="ARBA00023004"/>
    </source>
</evidence>
<reference evidence="8" key="1">
    <citation type="submission" date="2019-03" db="EMBL/GenBank/DDBJ databases">
        <title>Lake Tanganyika Metagenome-Assembled Genomes (MAGs).</title>
        <authorList>
            <person name="Tran P."/>
        </authorList>
    </citation>
    <scope>NUCLEOTIDE SEQUENCE</scope>
    <source>
        <strain evidence="8">M_DeepCast_400m_m2_100</strain>
    </source>
</reference>
<dbReference type="GO" id="GO:0046872">
    <property type="term" value="F:metal ion binding"/>
    <property type="evidence" value="ECO:0007669"/>
    <property type="project" value="UniProtKB-KW"/>
</dbReference>
<evidence type="ECO:0000256" key="6">
    <source>
        <dbReference type="SAM" id="MobiDB-lite"/>
    </source>
</evidence>
<dbReference type="GO" id="GO:0016491">
    <property type="term" value="F:oxidoreductase activity"/>
    <property type="evidence" value="ECO:0007669"/>
    <property type="project" value="UniProtKB-KW"/>
</dbReference>
<accession>A0A937XBP2</accession>
<dbReference type="PROSITE" id="PS51379">
    <property type="entry name" value="4FE4S_FER_2"/>
    <property type="match status" value="1"/>
</dbReference>
<dbReference type="GO" id="GO:0005886">
    <property type="term" value="C:plasma membrane"/>
    <property type="evidence" value="ECO:0007669"/>
    <property type="project" value="TreeGrafter"/>
</dbReference>
<dbReference type="Gene3D" id="1.10.1060.10">
    <property type="entry name" value="Alpha-helical ferredoxin"/>
    <property type="match status" value="1"/>
</dbReference>
<evidence type="ECO:0000313" key="8">
    <source>
        <dbReference type="EMBL" id="MBM3318049.1"/>
    </source>
</evidence>
<proteinExistence type="predicted"/>
<feature type="compositionally biased region" description="Gly residues" evidence="6">
    <location>
        <begin position="189"/>
        <end position="202"/>
    </location>
</feature>
<gene>
    <name evidence="8" type="ORF">FJY75_09385</name>
</gene>
<feature type="domain" description="4Fe-4S ferredoxin-type" evidence="7">
    <location>
        <begin position="20"/>
        <end position="50"/>
    </location>
</feature>
<dbReference type="Proteomes" id="UP000748308">
    <property type="component" value="Unassembled WGS sequence"/>
</dbReference>
<dbReference type="Pfam" id="PF13183">
    <property type="entry name" value="Fer4_8"/>
    <property type="match status" value="1"/>
</dbReference>
<sequence length="235" mass="25483">MSARALSLNDASRELLRAIRASGISPQDCYQCGRCSSGCPIQPHFDLKTMAVVKLAALGVERPLMRSRAIWLCAGCETCTTRCPNDIDIAGLMDLLREYSLRRGYRPAEPRIAAFHRTYLDVIRHWGRVFEVELFAVYKLRSRDFLGDLGMGMKMFMQGKLGLRPHRIRDRSAIRLIYRQARAAREAHGGAGGDEPGGGRGDVAGARGPHDGRRGAGGDGAGGDGATGRGEAGQA</sequence>
<name>A0A937XBP2_UNCEI</name>
<feature type="compositionally biased region" description="Gly residues" evidence="6">
    <location>
        <begin position="217"/>
        <end position="235"/>
    </location>
</feature>
<keyword evidence="2" id="KW-0479">Metal-binding</keyword>
<dbReference type="InterPro" id="IPR051460">
    <property type="entry name" value="HdrC_iron-sulfur_subunit"/>
</dbReference>